<evidence type="ECO:0000313" key="2">
    <source>
        <dbReference type="Proteomes" id="UP000824120"/>
    </source>
</evidence>
<protein>
    <submittedName>
        <fullName evidence="1">Uncharacterized protein</fullName>
    </submittedName>
</protein>
<dbReference type="EMBL" id="JACXVP010000012">
    <property type="protein sequence ID" value="KAG5569402.1"/>
    <property type="molecule type" value="Genomic_DNA"/>
</dbReference>
<keyword evidence="2" id="KW-1185">Reference proteome</keyword>
<dbReference type="Proteomes" id="UP000824120">
    <property type="component" value="Chromosome 12"/>
</dbReference>
<sequence>MASVGPEVQTGAFSIPNFFMNVDYDLFNGVCWSRTANGRIFKFKRSQSKKYPDFTNFRVL</sequence>
<comment type="caution">
    <text evidence="1">The sequence shown here is derived from an EMBL/GenBank/DDBJ whole genome shotgun (WGS) entry which is preliminary data.</text>
</comment>
<evidence type="ECO:0000313" key="1">
    <source>
        <dbReference type="EMBL" id="KAG5569402.1"/>
    </source>
</evidence>
<reference evidence="1 2" key="1">
    <citation type="submission" date="2020-09" db="EMBL/GenBank/DDBJ databases">
        <title>De no assembly of potato wild relative species, Solanum commersonii.</title>
        <authorList>
            <person name="Cho K."/>
        </authorList>
    </citation>
    <scope>NUCLEOTIDE SEQUENCE [LARGE SCALE GENOMIC DNA]</scope>
    <source>
        <strain evidence="1">LZ3.2</strain>
        <tissue evidence="1">Leaf</tissue>
    </source>
</reference>
<dbReference type="AlphaFoldDB" id="A0A9J5W1S6"/>
<proteinExistence type="predicted"/>
<organism evidence="1 2">
    <name type="scientific">Solanum commersonii</name>
    <name type="common">Commerson's wild potato</name>
    <name type="synonym">Commerson's nightshade</name>
    <dbReference type="NCBI Taxonomy" id="4109"/>
    <lineage>
        <taxon>Eukaryota</taxon>
        <taxon>Viridiplantae</taxon>
        <taxon>Streptophyta</taxon>
        <taxon>Embryophyta</taxon>
        <taxon>Tracheophyta</taxon>
        <taxon>Spermatophyta</taxon>
        <taxon>Magnoliopsida</taxon>
        <taxon>eudicotyledons</taxon>
        <taxon>Gunneridae</taxon>
        <taxon>Pentapetalae</taxon>
        <taxon>asterids</taxon>
        <taxon>lamiids</taxon>
        <taxon>Solanales</taxon>
        <taxon>Solanaceae</taxon>
        <taxon>Solanoideae</taxon>
        <taxon>Solaneae</taxon>
        <taxon>Solanum</taxon>
    </lineage>
</organism>
<name>A0A9J5W1S6_SOLCO</name>
<accession>A0A9J5W1S6</accession>
<gene>
    <name evidence="1" type="ORF">H5410_059168</name>
</gene>